<keyword evidence="1" id="KW-0285">Flavoprotein</keyword>
<dbReference type="PANTHER" id="PTHR43476">
    <property type="entry name" value="3-(3-HYDROXY-PHENYL)PROPIONATE/3-HYDROXYCINNAMIC ACID HYDROXYLASE"/>
    <property type="match status" value="1"/>
</dbReference>
<organism evidence="5 6">
    <name type="scientific">Hyphodiscus hymeniophilus</name>
    <dbReference type="NCBI Taxonomy" id="353542"/>
    <lineage>
        <taxon>Eukaryota</taxon>
        <taxon>Fungi</taxon>
        <taxon>Dikarya</taxon>
        <taxon>Ascomycota</taxon>
        <taxon>Pezizomycotina</taxon>
        <taxon>Leotiomycetes</taxon>
        <taxon>Helotiales</taxon>
        <taxon>Hyphodiscaceae</taxon>
        <taxon>Hyphodiscus</taxon>
    </lineage>
</organism>
<proteinExistence type="predicted"/>
<dbReference type="OrthoDB" id="10016252at2759"/>
<name>A0A9P6SQP1_9HELO</name>
<feature type="domain" description="FAD-binding" evidence="4">
    <location>
        <begin position="313"/>
        <end position="370"/>
    </location>
</feature>
<keyword evidence="2" id="KW-0274">FAD</keyword>
<protein>
    <submittedName>
        <fullName evidence="5">3-(3-hydroxy-phenyl)propionate 3-hydroxycinnamic acid hydroxylase</fullName>
    </submittedName>
</protein>
<accession>A0A9P6SQP1</accession>
<dbReference type="Proteomes" id="UP000785200">
    <property type="component" value="Unassembled WGS sequence"/>
</dbReference>
<evidence type="ECO:0000313" key="5">
    <source>
        <dbReference type="EMBL" id="KAG0645327.1"/>
    </source>
</evidence>
<dbReference type="GO" id="GO:0019622">
    <property type="term" value="P:3-(3-hydroxy)phenylpropionate catabolic process"/>
    <property type="evidence" value="ECO:0007669"/>
    <property type="project" value="TreeGrafter"/>
</dbReference>
<dbReference type="GO" id="GO:0008688">
    <property type="term" value="F:3-(3-hydroxyphenyl)propionate hydroxylase activity"/>
    <property type="evidence" value="ECO:0007669"/>
    <property type="project" value="TreeGrafter"/>
</dbReference>
<sequence length="627" mass="71295">MEVENTDVIICGCGPTGAMLSAYLGRRGVKNIVLERELDITQDPRGIALDEDGIRLLQGLGIYDDIFSKIGQKMGYFNFISGPNDLHRRPFLRFNYNTIEGGTGHPGFICHKQPLLEKSIRDVIEKELCSEIRSGSTVTDISEDDDCTFVTYTGIDGQPRSIRAKFFVGADGKTGFTRKRYLEPKGITMEKDDKFKYEEAWVALNWKLTPPTRETHPFLPLWDLGFTPEGVYNTFFPPDFRFICNPDRPSVCGRFGLHADRLWRFEYVVKPSEDGYEMAKYENVKKVVFPYLTLPKGRYGLEADVTFPEDCIEVIRSRPFTFSARSCNKWSLGRVILCGDAAHVFPPFGGQGIASGFRDAASLAWRLELACRPSHHKPNHNVLFEGWYKERKQQLEESLAATIVNGNFCNERSKVKTLLRNWYFWVLQLVPRWKHWLELGQRQGELTHYTHAPGLPFLPNMGGGRTFPQVFCAPYSSLTCNMRPLFTDDVIFGVGVTAKTGIFQLVVLLDSAAEVNGAAQDLAELYGIQTPYIKIHEATYLIAKADRRDVAEKKEVEGIWRLVDAGEYDADVWRGLPEPLGYDVRRLRREVRGRYVILRPDRFVFAACSTGRDLICAVNELNKILDT</sequence>
<dbReference type="Gene3D" id="3.50.50.60">
    <property type="entry name" value="FAD/NAD(P)-binding domain"/>
    <property type="match status" value="2"/>
</dbReference>
<evidence type="ECO:0000313" key="6">
    <source>
        <dbReference type="Proteomes" id="UP000785200"/>
    </source>
</evidence>
<dbReference type="InterPro" id="IPR002938">
    <property type="entry name" value="FAD-bd"/>
</dbReference>
<feature type="domain" description="FAD-binding" evidence="4">
    <location>
        <begin position="6"/>
        <end position="193"/>
    </location>
</feature>
<reference evidence="5" key="1">
    <citation type="submission" date="2019-07" db="EMBL/GenBank/DDBJ databases">
        <title>Hyphodiscus hymeniophilus genome sequencing and assembly.</title>
        <authorList>
            <person name="Kramer G."/>
            <person name="Nodwell J."/>
        </authorList>
    </citation>
    <scope>NUCLEOTIDE SEQUENCE</scope>
    <source>
        <strain evidence="5">ATCC 34498</strain>
    </source>
</reference>
<dbReference type="InterPro" id="IPR050631">
    <property type="entry name" value="PheA/TfdB_FAD_monoxygenase"/>
</dbReference>
<evidence type="ECO:0000256" key="3">
    <source>
        <dbReference type="ARBA" id="ARBA00023002"/>
    </source>
</evidence>
<dbReference type="SUPFAM" id="SSF51905">
    <property type="entry name" value="FAD/NAD(P)-binding domain"/>
    <property type="match status" value="1"/>
</dbReference>
<evidence type="ECO:0000256" key="1">
    <source>
        <dbReference type="ARBA" id="ARBA00022630"/>
    </source>
</evidence>
<keyword evidence="3" id="KW-0560">Oxidoreductase</keyword>
<gene>
    <name evidence="5" type="ORF">D0Z07_9043</name>
</gene>
<dbReference type="PRINTS" id="PR00420">
    <property type="entry name" value="RNGMNOXGNASE"/>
</dbReference>
<evidence type="ECO:0000259" key="4">
    <source>
        <dbReference type="Pfam" id="PF01494"/>
    </source>
</evidence>
<dbReference type="InterPro" id="IPR036188">
    <property type="entry name" value="FAD/NAD-bd_sf"/>
</dbReference>
<comment type="caution">
    <text evidence="5">The sequence shown here is derived from an EMBL/GenBank/DDBJ whole genome shotgun (WGS) entry which is preliminary data.</text>
</comment>
<evidence type="ECO:0000256" key="2">
    <source>
        <dbReference type="ARBA" id="ARBA00022827"/>
    </source>
</evidence>
<dbReference type="AlphaFoldDB" id="A0A9P6SQP1"/>
<dbReference type="EMBL" id="VNKQ01000019">
    <property type="protein sequence ID" value="KAG0645327.1"/>
    <property type="molecule type" value="Genomic_DNA"/>
</dbReference>
<dbReference type="GO" id="GO:0071949">
    <property type="term" value="F:FAD binding"/>
    <property type="evidence" value="ECO:0007669"/>
    <property type="project" value="InterPro"/>
</dbReference>
<keyword evidence="6" id="KW-1185">Reference proteome</keyword>
<dbReference type="Pfam" id="PF01494">
    <property type="entry name" value="FAD_binding_3"/>
    <property type="match status" value="2"/>
</dbReference>
<dbReference type="PANTHER" id="PTHR43476:SF3">
    <property type="entry name" value="FAD-BINDING MONOOXYGENASE"/>
    <property type="match status" value="1"/>
</dbReference>